<feature type="domain" description="Methyltransferase" evidence="3">
    <location>
        <begin position="48"/>
        <end position="142"/>
    </location>
</feature>
<dbReference type="GO" id="GO:0008168">
    <property type="term" value="F:methyltransferase activity"/>
    <property type="evidence" value="ECO:0007669"/>
    <property type="project" value="UniProtKB-KW"/>
</dbReference>
<evidence type="ECO:0000256" key="1">
    <source>
        <dbReference type="ARBA" id="ARBA00022603"/>
    </source>
</evidence>
<dbReference type="RefSeq" id="WP_074752645.1">
    <property type="nucleotide sequence ID" value="NZ_FNCO01000005.1"/>
</dbReference>
<dbReference type="Gene3D" id="3.40.50.150">
    <property type="entry name" value="Vaccinia Virus protein VP39"/>
    <property type="match status" value="1"/>
</dbReference>
<reference evidence="5" key="1">
    <citation type="submission" date="2016-10" db="EMBL/GenBank/DDBJ databases">
        <authorList>
            <person name="Varghese N."/>
            <person name="Submissions S."/>
        </authorList>
    </citation>
    <scope>NUCLEOTIDE SEQUENCE [LARGE SCALE GENOMIC DNA]</scope>
    <source>
        <strain evidence="5">ATCC 700689</strain>
    </source>
</reference>
<gene>
    <name evidence="4" type="ORF">SAMN05216605_105122</name>
</gene>
<dbReference type="GO" id="GO:0032259">
    <property type="term" value="P:methylation"/>
    <property type="evidence" value="ECO:0007669"/>
    <property type="project" value="UniProtKB-KW"/>
</dbReference>
<evidence type="ECO:0000256" key="2">
    <source>
        <dbReference type="ARBA" id="ARBA00022679"/>
    </source>
</evidence>
<dbReference type="OrthoDB" id="5608223at2"/>
<dbReference type="AlphaFoldDB" id="A0A1G8AP82"/>
<organism evidence="4 5">
    <name type="scientific">Pseudomonas abietaniphila</name>
    <dbReference type="NCBI Taxonomy" id="89065"/>
    <lineage>
        <taxon>Bacteria</taxon>
        <taxon>Pseudomonadati</taxon>
        <taxon>Pseudomonadota</taxon>
        <taxon>Gammaproteobacteria</taxon>
        <taxon>Pseudomonadales</taxon>
        <taxon>Pseudomonadaceae</taxon>
        <taxon>Pseudomonas</taxon>
    </lineage>
</organism>
<name>A0A1G8AP82_9PSED</name>
<evidence type="ECO:0000313" key="4">
    <source>
        <dbReference type="EMBL" id="SDH22811.1"/>
    </source>
</evidence>
<dbReference type="SUPFAM" id="SSF53335">
    <property type="entry name" value="S-adenosyl-L-methionine-dependent methyltransferases"/>
    <property type="match status" value="1"/>
</dbReference>
<evidence type="ECO:0000259" key="3">
    <source>
        <dbReference type="Pfam" id="PF13649"/>
    </source>
</evidence>
<dbReference type="InterPro" id="IPR041698">
    <property type="entry name" value="Methyltransf_25"/>
</dbReference>
<keyword evidence="2 4" id="KW-0808">Transferase</keyword>
<dbReference type="EMBL" id="FNCO01000005">
    <property type="protein sequence ID" value="SDH22811.1"/>
    <property type="molecule type" value="Genomic_DNA"/>
</dbReference>
<keyword evidence="1 4" id="KW-0489">Methyltransferase</keyword>
<dbReference type="CDD" id="cd02440">
    <property type="entry name" value="AdoMet_MTases"/>
    <property type="match status" value="1"/>
</dbReference>
<proteinExistence type="predicted"/>
<dbReference type="InterPro" id="IPR051052">
    <property type="entry name" value="Diverse_substrate_MTase"/>
</dbReference>
<dbReference type="PANTHER" id="PTHR44942:SF4">
    <property type="entry name" value="METHYLTRANSFERASE TYPE 11 DOMAIN-CONTAINING PROTEIN"/>
    <property type="match status" value="1"/>
</dbReference>
<dbReference type="PANTHER" id="PTHR44942">
    <property type="entry name" value="METHYLTRANSF_11 DOMAIN-CONTAINING PROTEIN"/>
    <property type="match status" value="1"/>
</dbReference>
<keyword evidence="5" id="KW-1185">Reference proteome</keyword>
<evidence type="ECO:0000313" key="5">
    <source>
        <dbReference type="Proteomes" id="UP000182894"/>
    </source>
</evidence>
<dbReference type="Pfam" id="PF13649">
    <property type="entry name" value="Methyltransf_25"/>
    <property type="match status" value="1"/>
</dbReference>
<protein>
    <submittedName>
        <fullName evidence="4">Methyltransferase domain-containing protein</fullName>
    </submittedName>
</protein>
<dbReference type="InterPro" id="IPR029063">
    <property type="entry name" value="SAM-dependent_MTases_sf"/>
</dbReference>
<dbReference type="Proteomes" id="UP000182894">
    <property type="component" value="Unassembled WGS sequence"/>
</dbReference>
<accession>A0A1G8AP82</accession>
<dbReference type="STRING" id="89065.SAMN05216605_105122"/>
<sequence length="221" mass="25094">MSEQATDKRQTQHYVQHHEQGLARRLSLWRDAQLARQALRDAGEPGLVLDLPSGAGRFWPVLAEHSNRVILAADPSTDMLDIAEAQSSAEIRKRIRTFQSSAFSIGLSANAVDCIFCMRLFHHVADSEKRMAILEEFHRVTRDTAIVALWVDGNLKAWRRKRQEGSRLDASGTPTVRNRFVVCRSDIESEFAQAGFRVVGYHDFLPGYAMWRVYVLRKAGE</sequence>